<dbReference type="RefSeq" id="XP_016230962.1">
    <property type="nucleotide sequence ID" value="XM_016384360.1"/>
</dbReference>
<keyword evidence="2" id="KW-1185">Reference proteome</keyword>
<reference evidence="1 2" key="1">
    <citation type="submission" date="2015-01" db="EMBL/GenBank/DDBJ databases">
        <title>The Genome Sequence of Exophiala spinifera CBS89968.</title>
        <authorList>
            <consortium name="The Broad Institute Genomics Platform"/>
            <person name="Cuomo C."/>
            <person name="de Hoog S."/>
            <person name="Gorbushina A."/>
            <person name="Stielow B."/>
            <person name="Teixiera M."/>
            <person name="Abouelleil A."/>
            <person name="Chapman S.B."/>
            <person name="Priest M."/>
            <person name="Young S.K."/>
            <person name="Wortman J."/>
            <person name="Nusbaum C."/>
            <person name="Birren B."/>
        </authorList>
    </citation>
    <scope>NUCLEOTIDE SEQUENCE [LARGE SCALE GENOMIC DNA]</scope>
    <source>
        <strain evidence="1 2">CBS 89968</strain>
    </source>
</reference>
<dbReference type="EMBL" id="KN847499">
    <property type="protein sequence ID" value="KIW10746.1"/>
    <property type="molecule type" value="Genomic_DNA"/>
</dbReference>
<accession>A0A0D1Y762</accession>
<protein>
    <submittedName>
        <fullName evidence="1">Uncharacterized protein</fullName>
    </submittedName>
</protein>
<dbReference type="HOGENOM" id="CLU_2291734_0_0_1"/>
<evidence type="ECO:0000313" key="1">
    <source>
        <dbReference type="EMBL" id="KIW10746.1"/>
    </source>
</evidence>
<gene>
    <name evidence="1" type="ORF">PV08_10045</name>
</gene>
<proteinExistence type="predicted"/>
<dbReference type="GeneID" id="27337128"/>
<dbReference type="Proteomes" id="UP000053328">
    <property type="component" value="Unassembled WGS sequence"/>
</dbReference>
<organism evidence="1 2">
    <name type="scientific">Exophiala spinifera</name>
    <dbReference type="NCBI Taxonomy" id="91928"/>
    <lineage>
        <taxon>Eukaryota</taxon>
        <taxon>Fungi</taxon>
        <taxon>Dikarya</taxon>
        <taxon>Ascomycota</taxon>
        <taxon>Pezizomycotina</taxon>
        <taxon>Eurotiomycetes</taxon>
        <taxon>Chaetothyriomycetidae</taxon>
        <taxon>Chaetothyriales</taxon>
        <taxon>Herpotrichiellaceae</taxon>
        <taxon>Exophiala</taxon>
    </lineage>
</organism>
<evidence type="ECO:0000313" key="2">
    <source>
        <dbReference type="Proteomes" id="UP000053328"/>
    </source>
</evidence>
<sequence>MSSIVQAPLEYAGVGVPLGTDVVELAGPTEEEDKIEVDIEDGDGEWGKDEDEGGVGAEQAVTVGAWADQSVQAVGRDETLTTIPASMRLCKTLETAMMFYA</sequence>
<dbReference type="VEuPathDB" id="FungiDB:PV08_10045"/>
<name>A0A0D1Y762_9EURO</name>
<dbReference type="AlphaFoldDB" id="A0A0D1Y762"/>